<dbReference type="InterPro" id="IPR004637">
    <property type="entry name" value="Dat"/>
</dbReference>
<comment type="similarity">
    <text evidence="2 6">Belongs to the class-III pyridoxal-phosphate-dependent aminotransferase family.</text>
</comment>
<evidence type="ECO:0000256" key="7">
    <source>
        <dbReference type="RuleBase" id="RU365034"/>
    </source>
</evidence>
<protein>
    <recommendedName>
        <fullName evidence="7">Diaminobutyrate--2-oxoglutarate transaminase</fullName>
        <ecNumber evidence="7">2.6.1.76</ecNumber>
    </recommendedName>
    <alternativeName>
        <fullName evidence="7">DABA aminotransferase</fullName>
    </alternativeName>
</protein>
<keyword evidence="5 6" id="KW-0663">Pyridoxal phosphate</keyword>
<dbReference type="GO" id="GO:0047307">
    <property type="term" value="F:diaminobutyrate-pyruvate transaminase activity"/>
    <property type="evidence" value="ECO:0007669"/>
    <property type="project" value="InterPro"/>
</dbReference>
<reference evidence="9" key="1">
    <citation type="submission" date="2017-02" db="EMBL/GenBank/DDBJ databases">
        <authorList>
            <person name="Daims H."/>
        </authorList>
    </citation>
    <scope>NUCLEOTIDE SEQUENCE [LARGE SCALE GENOMIC DNA]</scope>
</reference>
<dbReference type="NCBIfam" id="TIGR00709">
    <property type="entry name" value="dat"/>
    <property type="match status" value="1"/>
</dbReference>
<dbReference type="RefSeq" id="WP_087143343.1">
    <property type="nucleotide sequence ID" value="NZ_FUKI01000101.1"/>
</dbReference>
<evidence type="ECO:0000256" key="1">
    <source>
        <dbReference type="ARBA" id="ARBA00001933"/>
    </source>
</evidence>
<dbReference type="InterPro" id="IPR015421">
    <property type="entry name" value="PyrdxlP-dep_Trfase_major"/>
</dbReference>
<dbReference type="Pfam" id="PF00202">
    <property type="entry name" value="Aminotran_3"/>
    <property type="match status" value="1"/>
</dbReference>
<dbReference type="EC" id="2.6.1.76" evidence="7"/>
<dbReference type="InterPro" id="IPR015422">
    <property type="entry name" value="PyrdxlP-dep_Trfase_small"/>
</dbReference>
<dbReference type="Gene3D" id="3.40.640.10">
    <property type="entry name" value="Type I PLP-dependent aspartate aminotransferase-like (Major domain)"/>
    <property type="match status" value="1"/>
</dbReference>
<dbReference type="Proteomes" id="UP000195667">
    <property type="component" value="Unassembled WGS sequence"/>
</dbReference>
<name>A0A1R4H7T3_9GAMM</name>
<evidence type="ECO:0000256" key="5">
    <source>
        <dbReference type="ARBA" id="ARBA00022898"/>
    </source>
</evidence>
<evidence type="ECO:0000256" key="3">
    <source>
        <dbReference type="ARBA" id="ARBA00022576"/>
    </source>
</evidence>
<keyword evidence="9" id="KW-1185">Reference proteome</keyword>
<evidence type="ECO:0000313" key="9">
    <source>
        <dbReference type="Proteomes" id="UP000195667"/>
    </source>
</evidence>
<dbReference type="SUPFAM" id="SSF53383">
    <property type="entry name" value="PLP-dependent transferases"/>
    <property type="match status" value="1"/>
</dbReference>
<dbReference type="NCBIfam" id="TIGR02407">
    <property type="entry name" value="ectoine_ectB"/>
    <property type="match status" value="1"/>
</dbReference>
<dbReference type="InterPro" id="IPR012773">
    <property type="entry name" value="Ectoine_EctB"/>
</dbReference>
<evidence type="ECO:0000256" key="2">
    <source>
        <dbReference type="ARBA" id="ARBA00008954"/>
    </source>
</evidence>
<dbReference type="GO" id="GO:0045303">
    <property type="term" value="F:diaminobutyrate-2-oxoglutarate transaminase activity"/>
    <property type="evidence" value="ECO:0007669"/>
    <property type="project" value="UniProtKB-EC"/>
</dbReference>
<dbReference type="GO" id="GO:0030170">
    <property type="term" value="F:pyridoxal phosphate binding"/>
    <property type="evidence" value="ECO:0007669"/>
    <property type="project" value="InterPro"/>
</dbReference>
<evidence type="ECO:0000256" key="4">
    <source>
        <dbReference type="ARBA" id="ARBA00022679"/>
    </source>
</evidence>
<dbReference type="GO" id="GO:0019491">
    <property type="term" value="P:ectoine biosynthetic process"/>
    <property type="evidence" value="ECO:0007669"/>
    <property type="project" value="UniProtKB-UniPathway"/>
</dbReference>
<gene>
    <name evidence="8" type="primary">ectB</name>
    <name evidence="8" type="ORF">CRENPOLYSF1_270057</name>
</gene>
<comment type="catalytic activity">
    <reaction evidence="7">
        <text>L-2,4-diaminobutanoate + 2-oxoglutarate = L-aspartate 4-semialdehyde + L-glutamate</text>
        <dbReference type="Rhea" id="RHEA:11160"/>
        <dbReference type="ChEBI" id="CHEBI:16810"/>
        <dbReference type="ChEBI" id="CHEBI:29985"/>
        <dbReference type="ChEBI" id="CHEBI:58761"/>
        <dbReference type="ChEBI" id="CHEBI:537519"/>
        <dbReference type="EC" id="2.6.1.76"/>
    </reaction>
</comment>
<dbReference type="InterPro" id="IPR005814">
    <property type="entry name" value="Aminotrans_3"/>
</dbReference>
<dbReference type="UniPathway" id="UPA00067">
    <property type="reaction ID" value="UER00121"/>
</dbReference>
<evidence type="ECO:0000256" key="6">
    <source>
        <dbReference type="RuleBase" id="RU003560"/>
    </source>
</evidence>
<evidence type="ECO:0000313" key="8">
    <source>
        <dbReference type="EMBL" id="SJM92312.1"/>
    </source>
</evidence>
<dbReference type="PROSITE" id="PS00600">
    <property type="entry name" value="AA_TRANSFER_CLASS_3"/>
    <property type="match status" value="1"/>
</dbReference>
<dbReference type="AlphaFoldDB" id="A0A1R4H7T3"/>
<dbReference type="PIRSF" id="PIRSF000521">
    <property type="entry name" value="Transaminase_4ab_Lys_Orn"/>
    <property type="match status" value="1"/>
</dbReference>
<dbReference type="CDD" id="cd00610">
    <property type="entry name" value="OAT_like"/>
    <property type="match status" value="1"/>
</dbReference>
<dbReference type="InterPro" id="IPR049704">
    <property type="entry name" value="Aminotrans_3_PPA_site"/>
</dbReference>
<organism evidence="8 9">
    <name type="scientific">Crenothrix polyspora</name>
    <dbReference type="NCBI Taxonomy" id="360316"/>
    <lineage>
        <taxon>Bacteria</taxon>
        <taxon>Pseudomonadati</taxon>
        <taxon>Pseudomonadota</taxon>
        <taxon>Gammaproteobacteria</taxon>
        <taxon>Methylococcales</taxon>
        <taxon>Crenotrichaceae</taxon>
        <taxon>Crenothrix</taxon>
    </lineage>
</organism>
<comment type="cofactor">
    <cofactor evidence="1 7">
        <name>pyridoxal 5'-phosphate</name>
        <dbReference type="ChEBI" id="CHEBI:597326"/>
    </cofactor>
</comment>
<dbReference type="NCBIfam" id="NF006733">
    <property type="entry name" value="PRK09264.1"/>
    <property type="match status" value="1"/>
</dbReference>
<keyword evidence="4 7" id="KW-0808">Transferase</keyword>
<proteinExistence type="inferred from homology"/>
<dbReference type="PANTHER" id="PTHR43552:SF2">
    <property type="entry name" value="DIAMINOBUTYRATE--2-OXOGLUTARATE TRANSAMINASE"/>
    <property type="match status" value="1"/>
</dbReference>
<dbReference type="InterPro" id="IPR015424">
    <property type="entry name" value="PyrdxlP-dep_Trfase"/>
</dbReference>
<keyword evidence="3 7" id="KW-0032">Aminotransferase</keyword>
<comment type="function">
    <text evidence="7">Catalyzes reversively the conversion of L-aspartate beta-semialdehyde (ASA) to L-2,4-diaminobutyrate (DABA) by transamination with L-glutamate.</text>
</comment>
<accession>A0A1R4H7T3</accession>
<dbReference type="OrthoDB" id="9801052at2"/>
<comment type="pathway">
    <text evidence="7">Amine and polyamine biosynthesis; ectoine biosynthesis; L-ectoine from L-aspartate 4-semialdehyde: step 1/3.</text>
</comment>
<dbReference type="Gene3D" id="3.90.1150.10">
    <property type="entry name" value="Aspartate Aminotransferase, domain 1"/>
    <property type="match status" value="1"/>
</dbReference>
<sequence length="447" mass="47645">MAVSIKLVSNEIIIPYKTKLEPVSAVTELSAFHLESQARSYCRHFDTTFVSASGSYMTDATGRHFIDFLGGASALNYGHNDPDMVQGLINYLVAGGVAHSLDLHTWAKARFIDAFNHLILAPRSLSYRLQFTGPTGTNAVEAALKLARKVTGRTEIIAFTQGFHGMSLGALAATGNRHHRMGSSIQLPGVMRAFYDGYFGAEIDTAAMLDKALSDPSSGFDAPAAILLETVQGEGGLNTASAAWMKKIADIAKRHGALLIIDDIQAGCGRTGSFFSFEPLGIDPDIVVLSKSLSGFGLPLSLVLIRPEHDQWLPGEHNGTFRGNNHAFVTATVALEKFWANNALMSDVQRRGTLIVDALEEMANYVPGSRIKGRGMMLGLDVGDGALAAKISKRCFADGLIIETAGARGQVVKILAPLTTPDAVLAEGLSIVNVAIAKEMSKLGAKS</sequence>
<dbReference type="EMBL" id="FUKI01000101">
    <property type="protein sequence ID" value="SJM92312.1"/>
    <property type="molecule type" value="Genomic_DNA"/>
</dbReference>
<dbReference type="PANTHER" id="PTHR43552">
    <property type="entry name" value="DIAMINOBUTYRATE--2-OXOGLUTARATE AMINOTRANSFERASE"/>
    <property type="match status" value="1"/>
</dbReference>